<organism evidence="2 3">
    <name type="scientific">Oleomonas cavernae</name>
    <dbReference type="NCBI Taxonomy" id="2320859"/>
    <lineage>
        <taxon>Bacteria</taxon>
        <taxon>Pseudomonadati</taxon>
        <taxon>Pseudomonadota</taxon>
        <taxon>Alphaproteobacteria</taxon>
        <taxon>Acetobacterales</taxon>
        <taxon>Acetobacteraceae</taxon>
        <taxon>Oleomonas</taxon>
    </lineage>
</organism>
<evidence type="ECO:0000313" key="2">
    <source>
        <dbReference type="EMBL" id="RJF86383.1"/>
    </source>
</evidence>
<keyword evidence="3" id="KW-1185">Reference proteome</keyword>
<evidence type="ECO:0000256" key="1">
    <source>
        <dbReference type="SAM" id="SignalP"/>
    </source>
</evidence>
<dbReference type="Proteomes" id="UP000284605">
    <property type="component" value="Unassembled WGS sequence"/>
</dbReference>
<dbReference type="InterPro" id="IPR010752">
    <property type="entry name" value="DUF1329"/>
</dbReference>
<comment type="caution">
    <text evidence="2">The sequence shown here is derived from an EMBL/GenBank/DDBJ whole genome shotgun (WGS) entry which is preliminary data.</text>
</comment>
<accession>A0A418W8P6</accession>
<feature type="chain" id="PRO_5019525012" evidence="1">
    <location>
        <begin position="30"/>
        <end position="472"/>
    </location>
</feature>
<protein>
    <submittedName>
        <fullName evidence="2">DUF1329 domain-containing protein</fullName>
    </submittedName>
</protein>
<reference evidence="2 3" key="1">
    <citation type="submission" date="2018-09" db="EMBL/GenBank/DDBJ databases">
        <authorList>
            <person name="Zhu H."/>
        </authorList>
    </citation>
    <scope>NUCLEOTIDE SEQUENCE [LARGE SCALE GENOMIC DNA]</scope>
    <source>
        <strain evidence="2 3">K1W22B-8</strain>
    </source>
</reference>
<dbReference type="CDD" id="cd16329">
    <property type="entry name" value="LolA_like"/>
    <property type="match status" value="1"/>
</dbReference>
<keyword evidence="1" id="KW-0732">Signal</keyword>
<proteinExistence type="predicted"/>
<dbReference type="Gene3D" id="2.50.20.10">
    <property type="entry name" value="Lipoprotein localisation LolA/LolB/LppX"/>
    <property type="match status" value="1"/>
</dbReference>
<name>A0A418W8P6_9PROT</name>
<dbReference type="EMBL" id="QYUK01000011">
    <property type="protein sequence ID" value="RJF86383.1"/>
    <property type="molecule type" value="Genomic_DNA"/>
</dbReference>
<evidence type="ECO:0000313" key="3">
    <source>
        <dbReference type="Proteomes" id="UP000284605"/>
    </source>
</evidence>
<feature type="signal peptide" evidence="1">
    <location>
        <begin position="1"/>
        <end position="29"/>
    </location>
</feature>
<dbReference type="Pfam" id="PF07044">
    <property type="entry name" value="DUF1329"/>
    <property type="match status" value="1"/>
</dbReference>
<sequence length="472" mass="53508">MVGRKLRHVAGGAAMLLLGATAVARPASAADWVDEWQALAKQTGFAGHAKFAELLAKPEAIKLAQDWEAFRGYSARSIVAQSNIPPDLKPGLEITRETAAKYPWLKDYLPGPSYDRLMSTEWFRWGKIRIVPTTPYALSAKRLAATKKAQESGEAFTVNDKGELIDSKGGFALIDSDAQPFTKPKSGIELYWAFLGHGIANENLEFKPLALDACLPSNKVDRSYKLHLWWQKMHGRVDVAPLGSIKGEDDVIEAGSVIFLEPYDVAGLAASRRRFAAADKPDDFRAFVPSLKRTRILAGSDSQDPMAAGFEATWDEWRQTWMKPDVKNFDFKIVGEKLILAQPETGHAYNPAQSSSNPCEIDVIDLELRPVWVLEVTDKTGNYIYGKRRIYIDKEFWYAQYQEMFDQKGNLWRVIDDARDMIPEKGLWMWRNYVMWNVISTRYNRIEMTADWSILDKPMEGLFDVDVLRDNR</sequence>
<gene>
    <name evidence="2" type="ORF">D3874_04540</name>
</gene>
<dbReference type="AlphaFoldDB" id="A0A418W8P6"/>